<organism evidence="2 3">
    <name type="scientific">Pseudophaeobacter arcticus</name>
    <dbReference type="NCBI Taxonomy" id="385492"/>
    <lineage>
        <taxon>Bacteria</taxon>
        <taxon>Pseudomonadati</taxon>
        <taxon>Pseudomonadota</taxon>
        <taxon>Alphaproteobacteria</taxon>
        <taxon>Rhodobacterales</taxon>
        <taxon>Paracoccaceae</taxon>
        <taxon>Pseudophaeobacter</taxon>
    </lineage>
</organism>
<keyword evidence="3" id="KW-1185">Reference proteome</keyword>
<dbReference type="EMBL" id="BAABWU010000005">
    <property type="protein sequence ID" value="GAA6196362.1"/>
    <property type="molecule type" value="Genomic_DNA"/>
</dbReference>
<accession>A0ABQ0AKG4</accession>
<proteinExistence type="predicted"/>
<evidence type="ECO:0000259" key="1">
    <source>
        <dbReference type="Pfam" id="PF06568"/>
    </source>
</evidence>
<dbReference type="Proteomes" id="UP001441944">
    <property type="component" value="Unassembled WGS sequence"/>
</dbReference>
<dbReference type="RefSeq" id="WP_295446740.1">
    <property type="nucleotide sequence ID" value="NZ_BAABWU010000005.1"/>
</dbReference>
<protein>
    <recommendedName>
        <fullName evidence="1">YjiS-like domain-containing protein</fullName>
    </recommendedName>
</protein>
<feature type="domain" description="YjiS-like" evidence="1">
    <location>
        <begin position="28"/>
        <end position="60"/>
    </location>
</feature>
<dbReference type="InterPro" id="IPR009506">
    <property type="entry name" value="YjiS-like"/>
</dbReference>
<sequence>MAAVNQIATPKSVFSILPTAWFDALSTKFARYRLYRETYNELCELSGRDLADLGLNRSMIKRVAYQAAYENN</sequence>
<evidence type="ECO:0000313" key="3">
    <source>
        <dbReference type="Proteomes" id="UP001441944"/>
    </source>
</evidence>
<dbReference type="Pfam" id="PF06568">
    <property type="entry name" value="YjiS-like"/>
    <property type="match status" value="1"/>
</dbReference>
<gene>
    <name evidence="2" type="ORF">NBRC116598_18060</name>
</gene>
<evidence type="ECO:0000313" key="2">
    <source>
        <dbReference type="EMBL" id="GAA6196362.1"/>
    </source>
</evidence>
<reference evidence="2 3" key="1">
    <citation type="submission" date="2024-04" db="EMBL/GenBank/DDBJ databases">
        <title>Draft genome sequence of Pseudophaeobacter arcticus NBRC 116598.</title>
        <authorList>
            <person name="Miyakawa T."/>
            <person name="Kusuya Y."/>
            <person name="Miura T."/>
        </authorList>
    </citation>
    <scope>NUCLEOTIDE SEQUENCE [LARGE SCALE GENOMIC DNA]</scope>
    <source>
        <strain evidence="2 3">SU-CL00105</strain>
    </source>
</reference>
<comment type="caution">
    <text evidence="2">The sequence shown here is derived from an EMBL/GenBank/DDBJ whole genome shotgun (WGS) entry which is preliminary data.</text>
</comment>
<name>A0ABQ0AKG4_9RHOB</name>